<name>A0A397T587_9GLOM</name>
<reference evidence="8 9" key="1">
    <citation type="submission" date="2018-06" db="EMBL/GenBank/DDBJ databases">
        <title>Comparative genomics reveals the genomic features of Rhizophagus irregularis, R. cerebriforme, R. diaphanum and Gigaspora rosea, and their symbiotic lifestyle signature.</title>
        <authorList>
            <person name="Morin E."/>
            <person name="San Clemente H."/>
            <person name="Chen E.C.H."/>
            <person name="De La Providencia I."/>
            <person name="Hainaut M."/>
            <person name="Kuo A."/>
            <person name="Kohler A."/>
            <person name="Murat C."/>
            <person name="Tang N."/>
            <person name="Roy S."/>
            <person name="Loubradou J."/>
            <person name="Henrissat B."/>
            <person name="Grigoriev I.V."/>
            <person name="Corradi N."/>
            <person name="Roux C."/>
            <person name="Martin F.M."/>
        </authorList>
    </citation>
    <scope>NUCLEOTIDE SEQUENCE [LARGE SCALE GENOMIC DNA]</scope>
    <source>
        <strain evidence="8 9">DAOM 227022</strain>
    </source>
</reference>
<dbReference type="EMBL" id="QKYT01000113">
    <property type="protein sequence ID" value="RIA93002.1"/>
    <property type="molecule type" value="Genomic_DNA"/>
</dbReference>
<dbReference type="OrthoDB" id="285674at2759"/>
<organism evidence="8 9">
    <name type="scientific">Glomus cerebriforme</name>
    <dbReference type="NCBI Taxonomy" id="658196"/>
    <lineage>
        <taxon>Eukaryota</taxon>
        <taxon>Fungi</taxon>
        <taxon>Fungi incertae sedis</taxon>
        <taxon>Mucoromycota</taxon>
        <taxon>Glomeromycotina</taxon>
        <taxon>Glomeromycetes</taxon>
        <taxon>Glomerales</taxon>
        <taxon>Glomeraceae</taxon>
        <taxon>Glomus</taxon>
    </lineage>
</organism>
<evidence type="ECO:0000256" key="5">
    <source>
        <dbReference type="ARBA" id="ARBA00047343"/>
    </source>
</evidence>
<evidence type="ECO:0000259" key="6">
    <source>
        <dbReference type="Pfam" id="PF00483"/>
    </source>
</evidence>
<dbReference type="PANTHER" id="PTHR22572">
    <property type="entry name" value="SUGAR-1-PHOSPHATE GUANYL TRANSFERASE"/>
    <property type="match status" value="1"/>
</dbReference>
<dbReference type="InterPro" id="IPR029044">
    <property type="entry name" value="Nucleotide-diphossugar_trans"/>
</dbReference>
<gene>
    <name evidence="8" type="ORF">C1645_735879</name>
</gene>
<protein>
    <recommendedName>
        <fullName evidence="3">mannose-1-phosphate guanylyltransferase</fullName>
        <ecNumber evidence="3">2.7.7.13</ecNumber>
    </recommendedName>
</protein>
<comment type="caution">
    <text evidence="8">The sequence shown here is derived from an EMBL/GenBank/DDBJ whole genome shotgun (WGS) entry which is preliminary data.</text>
</comment>
<dbReference type="GO" id="GO:0004475">
    <property type="term" value="F:mannose-1-phosphate guanylyltransferase (GTP) activity"/>
    <property type="evidence" value="ECO:0007669"/>
    <property type="project" value="UniProtKB-EC"/>
</dbReference>
<evidence type="ECO:0000259" key="7">
    <source>
        <dbReference type="Pfam" id="PF25087"/>
    </source>
</evidence>
<dbReference type="GO" id="GO:0005525">
    <property type="term" value="F:GTP binding"/>
    <property type="evidence" value="ECO:0007669"/>
    <property type="project" value="UniProtKB-KW"/>
</dbReference>
<dbReference type="Pfam" id="PF00483">
    <property type="entry name" value="NTP_transferase"/>
    <property type="match status" value="1"/>
</dbReference>
<sequence>MYKAIILVGGPSRGTRFRPLSLNVPKPLFPVAGHPIIWHHLEALSKIEGLKEVLLIGFYEDSIFQRFIDDAVREFPKINIRYLREYQSLGTAGGLYHFRDEIQRGDPQQIFVLNADVACSFPLNEMMEFHNKNQGLCTILGTKVAREVATRYGCLVANPENNEVLHYVEKPENFISDLISCGIYLFDCAIFDEMKKAMQNKQLRVDPDQLVDDKLRLEQDLFRPLAVSKKLFVYVTNDFWRQIKTAGSAVPANALYLEQYLKTNPDRLLKNESGGPTIVGCVYKHPTAFVDPSAKIGPNVTIGPRAVVGKGVRIKDSIILDNVEIKANSCILHSIIGWGSKIGTWARVEGTPITNDQTVITQNGVKLQSITILANEVMVKDEIIIRNCIVLPHKELRTNCHNEILM</sequence>
<keyword evidence="4 8" id="KW-0808">Transferase</keyword>
<dbReference type="Gene3D" id="2.160.10.10">
    <property type="entry name" value="Hexapeptide repeat proteins"/>
    <property type="match status" value="1"/>
</dbReference>
<dbReference type="STRING" id="658196.A0A397T587"/>
<feature type="domain" description="Mannose-1-phosphate guanyltransferase C-terminal" evidence="7">
    <location>
        <begin position="278"/>
        <end position="403"/>
    </location>
</feature>
<dbReference type="CDD" id="cd06428">
    <property type="entry name" value="M1P_guanylylT_A_like_N"/>
    <property type="match status" value="1"/>
</dbReference>
<comment type="similarity">
    <text evidence="2">Belongs to the transferase hexapeptide repeat family.</text>
</comment>
<keyword evidence="9" id="KW-1185">Reference proteome</keyword>
<dbReference type="Pfam" id="PF25087">
    <property type="entry name" value="GMPPB_C"/>
    <property type="match status" value="1"/>
</dbReference>
<evidence type="ECO:0000313" key="9">
    <source>
        <dbReference type="Proteomes" id="UP000265703"/>
    </source>
</evidence>
<proteinExistence type="inferred from homology"/>
<dbReference type="InterPro" id="IPR011004">
    <property type="entry name" value="Trimer_LpxA-like_sf"/>
</dbReference>
<dbReference type="SUPFAM" id="SSF53448">
    <property type="entry name" value="Nucleotide-diphospho-sugar transferases"/>
    <property type="match status" value="1"/>
</dbReference>
<dbReference type="Proteomes" id="UP000265703">
    <property type="component" value="Unassembled WGS sequence"/>
</dbReference>
<evidence type="ECO:0000256" key="1">
    <source>
        <dbReference type="ARBA" id="ARBA00004823"/>
    </source>
</evidence>
<dbReference type="InterPro" id="IPR005835">
    <property type="entry name" value="NTP_transferase_dom"/>
</dbReference>
<dbReference type="InterPro" id="IPR050486">
    <property type="entry name" value="Mannose-1P_guanyltransferase"/>
</dbReference>
<dbReference type="EC" id="2.7.7.13" evidence="3"/>
<evidence type="ECO:0000256" key="2">
    <source>
        <dbReference type="ARBA" id="ARBA00007274"/>
    </source>
</evidence>
<dbReference type="InterPro" id="IPR018357">
    <property type="entry name" value="Hexapep_transf_CS"/>
</dbReference>
<dbReference type="InterPro" id="IPR056729">
    <property type="entry name" value="GMPPB_C"/>
</dbReference>
<dbReference type="SUPFAM" id="SSF51161">
    <property type="entry name" value="Trimeric LpxA-like enzymes"/>
    <property type="match status" value="1"/>
</dbReference>
<comment type="catalytic activity">
    <reaction evidence="5">
        <text>alpha-D-mannose 1-phosphate + GTP + H(+) = GDP-alpha-D-mannose + diphosphate</text>
        <dbReference type="Rhea" id="RHEA:15229"/>
        <dbReference type="ChEBI" id="CHEBI:15378"/>
        <dbReference type="ChEBI" id="CHEBI:33019"/>
        <dbReference type="ChEBI" id="CHEBI:37565"/>
        <dbReference type="ChEBI" id="CHEBI:57527"/>
        <dbReference type="ChEBI" id="CHEBI:58409"/>
        <dbReference type="EC" id="2.7.7.13"/>
    </reaction>
</comment>
<accession>A0A397T587</accession>
<dbReference type="Gene3D" id="3.90.550.10">
    <property type="entry name" value="Spore Coat Polysaccharide Biosynthesis Protein SpsA, Chain A"/>
    <property type="match status" value="1"/>
</dbReference>
<dbReference type="AlphaFoldDB" id="A0A397T587"/>
<evidence type="ECO:0000313" key="8">
    <source>
        <dbReference type="EMBL" id="RIA93002.1"/>
    </source>
</evidence>
<evidence type="ECO:0000256" key="4">
    <source>
        <dbReference type="ARBA" id="ARBA00022679"/>
    </source>
</evidence>
<dbReference type="PROSITE" id="PS00101">
    <property type="entry name" value="HEXAPEP_TRANSFERASES"/>
    <property type="match status" value="1"/>
</dbReference>
<feature type="domain" description="Nucleotidyl transferase" evidence="6">
    <location>
        <begin position="3"/>
        <end position="199"/>
    </location>
</feature>
<comment type="pathway">
    <text evidence="1">Nucleotide-sugar biosynthesis; GDP-alpha-D-mannose biosynthesis; GDP-alpha-D-mannose from alpha-D-mannose 1-phosphate (GTP route): step 1/1.</text>
</comment>
<evidence type="ECO:0000256" key="3">
    <source>
        <dbReference type="ARBA" id="ARBA00012387"/>
    </source>
</evidence>